<sequence length="62" mass="6439">MATNFAAARQAGKAPGPKLVAARYRRAAARLEVTFDNGVALCVPVALIQEFARLASPPSAAD</sequence>
<name>A0A7Z2JEL1_9BURK</name>
<protein>
    <recommendedName>
        <fullName evidence="3">DUF2442 domain-containing protein</fullName>
    </recommendedName>
</protein>
<organism evidence="1 2">
    <name type="scientific">Paraburkholderia acidisoli</name>
    <dbReference type="NCBI Taxonomy" id="2571748"/>
    <lineage>
        <taxon>Bacteria</taxon>
        <taxon>Pseudomonadati</taxon>
        <taxon>Pseudomonadota</taxon>
        <taxon>Betaproteobacteria</taxon>
        <taxon>Burkholderiales</taxon>
        <taxon>Burkholderiaceae</taxon>
        <taxon>Paraburkholderia</taxon>
    </lineage>
</organism>
<dbReference type="Proteomes" id="UP000433577">
    <property type="component" value="Chromosome 1"/>
</dbReference>
<reference evidence="1 2" key="1">
    <citation type="submission" date="2019-12" db="EMBL/GenBank/DDBJ databases">
        <title>Paraburkholderia acidiphila 7Q-K02 sp. nov and Paraburkholderia acidisoli DHF22 sp. nov., two strains isolated from forest soil.</title>
        <authorList>
            <person name="Gao Z."/>
            <person name="Qiu L."/>
        </authorList>
    </citation>
    <scope>NUCLEOTIDE SEQUENCE [LARGE SCALE GENOMIC DNA]</scope>
    <source>
        <strain evidence="1 2">DHF22</strain>
    </source>
</reference>
<dbReference type="OrthoDB" id="8563470at2"/>
<dbReference type="EMBL" id="CP046913">
    <property type="protein sequence ID" value="QGZ61851.1"/>
    <property type="molecule type" value="Genomic_DNA"/>
</dbReference>
<dbReference type="KEGG" id="pacs:FAZ98_08960"/>
<evidence type="ECO:0000313" key="1">
    <source>
        <dbReference type="EMBL" id="QGZ61851.1"/>
    </source>
</evidence>
<dbReference type="AlphaFoldDB" id="A0A7Z2JEL1"/>
<gene>
    <name evidence="1" type="ORF">FAZ98_08960</name>
</gene>
<proteinExistence type="predicted"/>
<evidence type="ECO:0000313" key="2">
    <source>
        <dbReference type="Proteomes" id="UP000433577"/>
    </source>
</evidence>
<evidence type="ECO:0008006" key="3">
    <source>
        <dbReference type="Google" id="ProtNLM"/>
    </source>
</evidence>
<keyword evidence="2" id="KW-1185">Reference proteome</keyword>
<dbReference type="RefSeq" id="WP_158950771.1">
    <property type="nucleotide sequence ID" value="NZ_CP046913.1"/>
</dbReference>
<dbReference type="Gene3D" id="3.30.2020.40">
    <property type="entry name" value="Uncharacterised protein PF10387, DUF2442"/>
    <property type="match status" value="1"/>
</dbReference>
<accession>A0A7Z2JEL1</accession>